<evidence type="ECO:0000256" key="2">
    <source>
        <dbReference type="ARBA" id="ARBA00012513"/>
    </source>
</evidence>
<accession>A0AAD5IYT6</accession>
<evidence type="ECO:0000256" key="5">
    <source>
        <dbReference type="ARBA" id="ARBA00022741"/>
    </source>
</evidence>
<evidence type="ECO:0000256" key="6">
    <source>
        <dbReference type="ARBA" id="ARBA00022777"/>
    </source>
</evidence>
<feature type="domain" description="FATC" evidence="14">
    <location>
        <begin position="3785"/>
        <end position="3817"/>
    </location>
</feature>
<keyword evidence="16" id="KW-1185">Reference proteome</keyword>
<dbReference type="PANTHER" id="PTHR11139">
    <property type="entry name" value="ATAXIA TELANGIECTASIA MUTATED ATM -RELATED"/>
    <property type="match status" value="1"/>
</dbReference>
<gene>
    <name evidence="15" type="ORF">LWI28_010976</name>
</gene>
<dbReference type="Pfam" id="PF15785">
    <property type="entry name" value="SMG1"/>
    <property type="match status" value="1"/>
</dbReference>
<dbReference type="FunFam" id="3.30.1010.10:FF:000029">
    <property type="entry name" value="Serine/threonine-protein kinase SMG1"/>
    <property type="match status" value="1"/>
</dbReference>
<feature type="compositionally biased region" description="Polar residues" evidence="11">
    <location>
        <begin position="3650"/>
        <end position="3668"/>
    </location>
</feature>
<evidence type="ECO:0000256" key="8">
    <source>
        <dbReference type="ARBA" id="ARBA00023161"/>
    </source>
</evidence>
<proteinExistence type="inferred from homology"/>
<dbReference type="CDD" id="cd05170">
    <property type="entry name" value="PIKKc_SMG1"/>
    <property type="match status" value="1"/>
</dbReference>
<dbReference type="GO" id="GO:0005524">
    <property type="term" value="F:ATP binding"/>
    <property type="evidence" value="ECO:0007669"/>
    <property type="project" value="UniProtKB-KW"/>
</dbReference>
<comment type="catalytic activity">
    <reaction evidence="10">
        <text>L-seryl-[protein] + ATP = O-phospho-L-seryl-[protein] + ADP + H(+)</text>
        <dbReference type="Rhea" id="RHEA:17989"/>
        <dbReference type="Rhea" id="RHEA-COMP:9863"/>
        <dbReference type="Rhea" id="RHEA-COMP:11604"/>
        <dbReference type="ChEBI" id="CHEBI:15378"/>
        <dbReference type="ChEBI" id="CHEBI:29999"/>
        <dbReference type="ChEBI" id="CHEBI:30616"/>
        <dbReference type="ChEBI" id="CHEBI:83421"/>
        <dbReference type="ChEBI" id="CHEBI:456216"/>
        <dbReference type="EC" id="2.7.11.1"/>
    </reaction>
</comment>
<evidence type="ECO:0000256" key="7">
    <source>
        <dbReference type="ARBA" id="ARBA00022840"/>
    </source>
</evidence>
<keyword evidence="8" id="KW-0866">Nonsense-mediated mRNA decay</keyword>
<dbReference type="PROSITE" id="PS00916">
    <property type="entry name" value="PI3_4_KINASE_2"/>
    <property type="match status" value="1"/>
</dbReference>
<dbReference type="GO" id="GO:0000184">
    <property type="term" value="P:nuclear-transcribed mRNA catabolic process, nonsense-mediated decay"/>
    <property type="evidence" value="ECO:0007669"/>
    <property type="project" value="UniProtKB-KW"/>
</dbReference>
<dbReference type="Proteomes" id="UP001064489">
    <property type="component" value="Chromosome 4"/>
</dbReference>
<dbReference type="InterPro" id="IPR014009">
    <property type="entry name" value="PIK_FAT"/>
</dbReference>
<evidence type="ECO:0000259" key="13">
    <source>
        <dbReference type="PROSITE" id="PS51189"/>
    </source>
</evidence>
<dbReference type="EMBL" id="JAJSOW010000101">
    <property type="protein sequence ID" value="KAI9181061.1"/>
    <property type="molecule type" value="Genomic_DNA"/>
</dbReference>
<dbReference type="PROSITE" id="PS51189">
    <property type="entry name" value="FAT"/>
    <property type="match status" value="1"/>
</dbReference>
<sequence length="3884" mass="432220">MMQGLHHQQQQLAALLSVALPKDDSTPSTATPAANTTTAAASASATTAAAVTSTSSVAEGDDSARLGAITSLHRAILYPPNSVLIAHSASFLSQGFSQLLTDKLYSVRQSAAVAYGALCAVVCSIPIGSNGRQNHVMLGSMVDRFIGWALPLLTNISAGDGTTELALEGLREFLSIGDVGGIERYALSILKACQELLEDERTSLSLLHRVLGVLTLISLKFSRFFQPHFLDIVDLLLGWALVPDLAESDRRVIMDSFLQFQKHWVGSLQFSLGLLSKFLDDMDVLLQDGIHGTPQQFRRLLALLSCFSTVLQSTASGLLEMNLLEQIREPISKMYPRLLGCLSMVGRKFGWSNWIGDSWKCLTLLAEILCERFSTLYPLAVDILFESLEMNSKTQLVGAGKITSFQVHGVIKTNLQLLSLQKLGLHSSSVQKVLQFDAPISQLRLHPNHLVTGSSAATYIFLLQHGNNEVVQQAVSSLIEELELLKGLLGRFSGHGNEVGSVTDVKPYSKLELLAFIKFDLKVLLTCVSLGGGSNLIGQPDIATLYLKRSEKLVSFIMEKLNPFESPIQDSVELQVYVVKTLERLTAVELLSKVALINQSTKKASVEVASEQVLSDSSFRDECSNVIFEHMKKHSELLVKALHFSSPLAVKVAALEWVKNFCENLISIYENSNLNCYFYEAFGYVGIAGNMVVSVLEVASDREPKVRSHVALVLELLLQARLIHPMYFYSISEVILERLGDPDVDIKNVFVKLLSHVLPTMLYACGQNDCGTYVIFRPGIVVLSNGSNLHWKQVFSLKQLRWQLHSQQLVTILSYISQRWKVPLSSWIQRLIHSCKSSKDHVIGQLEETASVGVNDLRLEIKVDEDILERIFSVNNLAGAWWGVQEAARFCIATRLRTNLGGPTQTFAALERMLLDIAHVLQLDSEQIDGNLSIIGSSGTHLLPMRLLLDFVEALKKNVYNAYEGSAVLPLATRQSSLFFRANKKVCEEWFSRICEPMMNAGLALQCHDATIQYCTLRLQELRNLVASAFKDNSRSQVAENLHNLRGRYSGDILRVLQHMALALCKCQQSEALIGLQKWVSMTFSSLLVEEHQSLNQSGILGPFSWITGLVYQAEGQYEKAAAHFAHLLENEESLSSMGSHGVQFAIARIIESYTAVSDWKSLESWLSELQTLRAKHAGKSYSGALTTAGNEINAIHALARFDEGDFQAAWACLDLTPKSSSELTLDPKLAVQRSDQMILQALLHLVEGKVDKVPHELQKAKAMLDEILSALPLDGLSEAAVHATQLHCIFALEEGQRLKGNQSKSKQLHSILSSYVQSMQTVMNSVHQDCNPWLKVLRVYQTIFPTSLVTLKLCINLSSLARKQKNIMLTNRLNIYVRDHISSCCEEKYHEFLISSLQFEEILLMYDQNKYEDALANLWSFVCPLMLSSASAVFDSNDNFLKAKACLKLSNWLRRDYPNLSLKNIVLKMHADFNMADISPLPRVEPSSNDEKLNSNPSVELIIEEIVGTATKLSTHLCSTMGKSWISYASWCFSQARNSLFTPQETALHSCSFSSLLLPEIQPERFKLNEDEIVRVESLIFELFQKKIDEKGSKDEGDGWNISLDSVKHLRNDNLVKILRQQVVDIIETAAGVPSAENSNGECLSTTVASQLQLCFLCPDVGLEETDILSLIDNLVDVWWSLRRRRVSLFGHAAHGFIKYLSYSSTKLCKDQLSGADFDSLKQKTGSYKLRATLYVLHILLNYGAELKDTLEPALSMVPLLPWQEVTPQLFARLSSHPELLVRKQLEGILILLAKLSPWSIVYPTLVDLNAYEEKPSEELEHVFGCLKELYPRLIQDVQLMIHELGNVTVLWEELWLSTLQELHADVMRRINVLKEEAARIAENATLSQSEKKKINAAKYSAMMAPIVVALERRLASTSRKPETPHEVWFHEQYTEQIKSAILSFKTTPASAAALGDVWRPFGNIAASLASYQRKSSVSLSEVAPQLALLSSSDVPMPGLEKQVAASESIRGLTSTLEGIITIASFSEEVTILSTKTKPKKLVILGSDGKKYTYLLKGREDLRLDARIMQFLQAVNSFLHSASATRSHSLGIRYYSVTPISGRAGLIQWVDNVISIYSVFKSWQNRVQLAEFSALGANNSKNSVPPPVPRPSDMFYGKIIPALKEKGIRRVISRRDWPHEVKRKVLLDLMKEVPRQLLHQELWCASDGFKAFSSKLKRYSGSVAAMSMVGHILGLGDRHLDNILVDFSSGEIVHIDYNVCFDKGQRLKVPEIVPFRLTQTIEAALGLTGVEGTFRENCEAVVGVLRKNKDILLMLLEVFVWDPLIEWTRGDFHDDAAIGGEERKGMELAVSLSLFASRMQEIRVPLQEHHDLLLATLPAVESALERFADVLNQYELVSALFYRADQERSNLVLHETSAKSIVAEATCNSEKTRASFEVQAREFTQAKAMVTEKAQEATTWMEQHGRILDALRGNLIPEINACINLSGMLDALSLKSAVLAAGVPFTIVPEPTQVQCHDIDKEVSQLIAELDHGFSSSLIALQAYSLALQRILPLNYLTTTAVHGWTQVLQLSANALSADIFSHARRQAAELIVKARGNNLDSFKNSHDDLCHKVETYGVEIENVEKECLELVNSIGSEAELKAKDRFLSAFVKYMKSAGLIRKDDANSSFGQLKYDGTKDARMREEREVNREKVLSYLNIAVSSIYDEVKHRVLGICTGRMKGNDRLQSDFGTILSEFEEQVEKCILVAGIVNELWQFIGRDVSDDDTDVDYPKNNERNWASIFKTSLLSCKSLVGQMTEVVLPDVMRSSISFNSEVMDAFGLISQIRGSIDTALEQLVEVELEKASLIELEQNYFVRVGHITEQQLALEEAAVKGRDHLSWEEAEELASQEEACRAELNQLHQSWNQRDMRSSSLMKQEVDIKNTLVSSECHFQSVISTEEFRETNVLRSKALLAILVKPFSELESVDKTLASSSSSVASNSDRLPKLAELMSSGPSVSECIWNFDKLNSHSFFIWKIGVIDSFLDSCIHDAASSVDQNLGFDQLLNVVKKKLEIQLQEHVGRYLKERVAPSLLALLDKEIEHLRKLTESSKEIIGDEIKRDTGIVKRFQLMLEEYCNAHETARAARSAASLMKRQVNELREALHKTSLEIVQMEWMHDVTLTPLYNSRSTIQKFFSSDDSIYPVILNLSRPKLLETIQSAVSKIARSIEGLQACERSSLTAEEQLERAMRWACGGPNSSASGNSSTKTSGIPPEFHDHLMRRQKLLWEAREKASDIVKICMSILEFEASRDGIFQIPGEVYPLGASGDGRPWQQAYLNALTKLEVAYHSFTRAEHEWKLAQSSMEAASNGLYSATNELCTASLKAKSASGDLQSTVLAMKDWAYEASIALSAFSRVSRGHTSLTTESGSMLEEVLAITEDLHDVHNLGKEAAAVHRSLMEDLSKANTILLPLESVLSKDVAAMADAMNSERDPKMEVSPIHGQAIYQSYCARVRDARQIIKPLLPPLAFSVKALYSMLTRLARTASLHAGNLHKALEGLGESQEVKSQEINLSRPDLDAADATQFNEEGREDLSRSDSGSIEDDFLSNTQLSLQDKGWISPLDSIYSSSSESVVTSGEASIPDNFNNLAEGVEQHSHGSNTREDNEQPNSVPTAQTDFQEISDSGPSVFKHMEVNNGDIGSVKSIIDESDNILQAEGSLSDEAATVPLGSSQTLDKESEVKLAVKAEVSSLNKVKSEEDNREDHIPTATSVNWVARGKNAYAISVLKRVEMKLDGRDIAENRDISIAEQVDYLLKQATSVDSLCNMYEGSGHWTFQSAIFFGFWILGMTIFSEETLWKPLPCEVLTPTNASALKSPKLVFYNNYKGFLLPLLQRTPDPTKT</sequence>
<feature type="domain" description="PI3K/PI4K catalytic" evidence="12">
    <location>
        <begin position="2027"/>
        <end position="2368"/>
    </location>
</feature>
<dbReference type="InterPro" id="IPR003152">
    <property type="entry name" value="FATC_dom"/>
</dbReference>
<dbReference type="Gene3D" id="1.10.1070.11">
    <property type="entry name" value="Phosphatidylinositol 3-/4-kinase, catalytic domain"/>
    <property type="match status" value="1"/>
</dbReference>
<dbReference type="InterPro" id="IPR018936">
    <property type="entry name" value="PI3/4_kinase_CS"/>
</dbReference>
<keyword evidence="6" id="KW-0418">Kinase</keyword>
<comment type="caution">
    <text evidence="15">The sequence shown here is derived from an EMBL/GenBank/DDBJ whole genome shotgun (WGS) entry which is preliminary data.</text>
</comment>
<dbReference type="SMART" id="SM00146">
    <property type="entry name" value="PI3Kc"/>
    <property type="match status" value="1"/>
</dbReference>
<evidence type="ECO:0000259" key="14">
    <source>
        <dbReference type="PROSITE" id="PS51190"/>
    </source>
</evidence>
<dbReference type="EC" id="2.7.11.1" evidence="2"/>
<dbReference type="InterPro" id="IPR031559">
    <property type="entry name" value="SMG1"/>
</dbReference>
<evidence type="ECO:0000256" key="9">
    <source>
        <dbReference type="ARBA" id="ARBA00047899"/>
    </source>
</evidence>
<keyword evidence="3" id="KW-0723">Serine/threonine-protein kinase</keyword>
<dbReference type="GO" id="GO:0005634">
    <property type="term" value="C:nucleus"/>
    <property type="evidence" value="ECO:0007669"/>
    <property type="project" value="TreeGrafter"/>
</dbReference>
<comment type="catalytic activity">
    <reaction evidence="9">
        <text>L-threonyl-[protein] + ATP = O-phospho-L-threonyl-[protein] + ADP + H(+)</text>
        <dbReference type="Rhea" id="RHEA:46608"/>
        <dbReference type="Rhea" id="RHEA-COMP:11060"/>
        <dbReference type="Rhea" id="RHEA-COMP:11605"/>
        <dbReference type="ChEBI" id="CHEBI:15378"/>
        <dbReference type="ChEBI" id="CHEBI:30013"/>
        <dbReference type="ChEBI" id="CHEBI:30616"/>
        <dbReference type="ChEBI" id="CHEBI:61977"/>
        <dbReference type="ChEBI" id="CHEBI:456216"/>
        <dbReference type="EC" id="2.7.11.1"/>
    </reaction>
</comment>
<dbReference type="GO" id="GO:0004674">
    <property type="term" value="F:protein serine/threonine kinase activity"/>
    <property type="evidence" value="ECO:0007669"/>
    <property type="project" value="UniProtKB-KW"/>
</dbReference>
<dbReference type="InterPro" id="IPR000403">
    <property type="entry name" value="PI3/4_kinase_cat_dom"/>
</dbReference>
<evidence type="ECO:0000259" key="12">
    <source>
        <dbReference type="PROSITE" id="PS50290"/>
    </source>
</evidence>
<dbReference type="InterPro" id="IPR036940">
    <property type="entry name" value="PI3/4_kinase_cat_sf"/>
</dbReference>
<evidence type="ECO:0000256" key="1">
    <source>
        <dbReference type="ARBA" id="ARBA00011031"/>
    </source>
</evidence>
<feature type="compositionally biased region" description="Basic and acidic residues" evidence="11">
    <location>
        <begin position="3635"/>
        <end position="3648"/>
    </location>
</feature>
<dbReference type="SUPFAM" id="SSF56112">
    <property type="entry name" value="Protein kinase-like (PK-like)"/>
    <property type="match status" value="1"/>
</dbReference>
<reference evidence="15" key="1">
    <citation type="journal article" date="2022" name="Plant J.">
        <title>Strategies of tolerance reflected in two North American maple genomes.</title>
        <authorList>
            <person name="McEvoy S.L."/>
            <person name="Sezen U.U."/>
            <person name="Trouern-Trend A."/>
            <person name="McMahon S.M."/>
            <person name="Schaberg P.G."/>
            <person name="Yang J."/>
            <person name="Wegrzyn J.L."/>
            <person name="Swenson N.G."/>
        </authorList>
    </citation>
    <scope>NUCLEOTIDE SEQUENCE</scope>
    <source>
        <strain evidence="15">91603</strain>
    </source>
</reference>
<dbReference type="PANTHER" id="PTHR11139:SF71">
    <property type="entry name" value="SERINE_THREONINE-PROTEIN KINASE SMG1"/>
    <property type="match status" value="1"/>
</dbReference>
<evidence type="ECO:0000256" key="3">
    <source>
        <dbReference type="ARBA" id="ARBA00022527"/>
    </source>
</evidence>
<keyword evidence="4" id="KW-0808">Transferase</keyword>
<organism evidence="15 16">
    <name type="scientific">Acer negundo</name>
    <name type="common">Box elder</name>
    <dbReference type="NCBI Taxonomy" id="4023"/>
    <lineage>
        <taxon>Eukaryota</taxon>
        <taxon>Viridiplantae</taxon>
        <taxon>Streptophyta</taxon>
        <taxon>Embryophyta</taxon>
        <taxon>Tracheophyta</taxon>
        <taxon>Spermatophyta</taxon>
        <taxon>Magnoliopsida</taxon>
        <taxon>eudicotyledons</taxon>
        <taxon>Gunneridae</taxon>
        <taxon>Pentapetalae</taxon>
        <taxon>rosids</taxon>
        <taxon>malvids</taxon>
        <taxon>Sapindales</taxon>
        <taxon>Sapindaceae</taxon>
        <taxon>Hippocastanoideae</taxon>
        <taxon>Acereae</taxon>
        <taxon>Acer</taxon>
    </lineage>
</organism>
<evidence type="ECO:0000256" key="10">
    <source>
        <dbReference type="ARBA" id="ARBA00048679"/>
    </source>
</evidence>
<feature type="domain" description="FAT" evidence="13">
    <location>
        <begin position="1185"/>
        <end position="1812"/>
    </location>
</feature>
<keyword evidence="7" id="KW-0067">ATP-binding</keyword>
<dbReference type="InterPro" id="IPR039414">
    <property type="entry name" value="SMG1_PIKKc"/>
</dbReference>
<dbReference type="Pfam" id="PF00454">
    <property type="entry name" value="PI3_PI4_kinase"/>
    <property type="match status" value="1"/>
</dbReference>
<dbReference type="SUPFAM" id="SSF48371">
    <property type="entry name" value="ARM repeat"/>
    <property type="match status" value="1"/>
</dbReference>
<dbReference type="PROSITE" id="PS50290">
    <property type="entry name" value="PI3_4_KINASE_3"/>
    <property type="match status" value="1"/>
</dbReference>
<comment type="similarity">
    <text evidence="1">Belongs to the PI3/PI4-kinase family.</text>
</comment>
<evidence type="ECO:0000256" key="11">
    <source>
        <dbReference type="SAM" id="MobiDB-lite"/>
    </source>
</evidence>
<dbReference type="InterPro" id="IPR011009">
    <property type="entry name" value="Kinase-like_dom_sf"/>
</dbReference>
<dbReference type="Pfam" id="PF02260">
    <property type="entry name" value="FATC"/>
    <property type="match status" value="1"/>
</dbReference>
<dbReference type="PROSITE" id="PS51190">
    <property type="entry name" value="FATC"/>
    <property type="match status" value="1"/>
</dbReference>
<evidence type="ECO:0000256" key="4">
    <source>
        <dbReference type="ARBA" id="ARBA00022679"/>
    </source>
</evidence>
<reference evidence="15" key="2">
    <citation type="submission" date="2023-02" db="EMBL/GenBank/DDBJ databases">
        <authorList>
            <person name="Swenson N.G."/>
            <person name="Wegrzyn J.L."/>
            <person name="Mcevoy S.L."/>
        </authorList>
    </citation>
    <scope>NUCLEOTIDE SEQUENCE</scope>
    <source>
        <strain evidence="15">91603</strain>
        <tissue evidence="15">Leaf</tissue>
    </source>
</reference>
<evidence type="ECO:0000313" key="16">
    <source>
        <dbReference type="Proteomes" id="UP001064489"/>
    </source>
</evidence>
<dbReference type="FunFam" id="1.10.1070.11:FF:000023">
    <property type="entry name" value="serine/threonine-protein kinase SMG1 isoform X1"/>
    <property type="match status" value="1"/>
</dbReference>
<name>A0AAD5IYT6_ACENE</name>
<dbReference type="SMART" id="SM01343">
    <property type="entry name" value="FATC"/>
    <property type="match status" value="1"/>
</dbReference>
<dbReference type="Gene3D" id="3.30.1010.10">
    <property type="entry name" value="Phosphatidylinositol 3-kinase Catalytic Subunit, Chain A, domain 4"/>
    <property type="match status" value="1"/>
</dbReference>
<feature type="region of interest" description="Disordered" evidence="11">
    <location>
        <begin position="3635"/>
        <end position="3673"/>
    </location>
</feature>
<evidence type="ECO:0000313" key="15">
    <source>
        <dbReference type="EMBL" id="KAI9181061.1"/>
    </source>
</evidence>
<protein>
    <recommendedName>
        <fullName evidence="2">non-specific serine/threonine protein kinase</fullName>
        <ecNumber evidence="2">2.7.11.1</ecNumber>
    </recommendedName>
</protein>
<dbReference type="InterPro" id="IPR016024">
    <property type="entry name" value="ARM-type_fold"/>
</dbReference>
<dbReference type="InterPro" id="IPR050517">
    <property type="entry name" value="DDR_Repair_Kinase"/>
</dbReference>
<dbReference type="SMART" id="SM01345">
    <property type="entry name" value="Rapamycin_bind"/>
    <property type="match status" value="1"/>
</dbReference>
<keyword evidence="5" id="KW-0547">Nucleotide-binding</keyword>